<dbReference type="EMBL" id="FQXG01000001">
    <property type="protein sequence ID" value="SHG85326.1"/>
    <property type="molecule type" value="Genomic_DNA"/>
</dbReference>
<evidence type="ECO:0000313" key="2">
    <source>
        <dbReference type="EMBL" id="SHG85326.1"/>
    </source>
</evidence>
<keyword evidence="1" id="KW-1133">Transmembrane helix</keyword>
<reference evidence="2 3" key="1">
    <citation type="submission" date="2016-11" db="EMBL/GenBank/DDBJ databases">
        <authorList>
            <person name="Jaros S."/>
            <person name="Januszkiewicz K."/>
            <person name="Wedrychowicz H."/>
        </authorList>
    </citation>
    <scope>NUCLEOTIDE SEQUENCE [LARGE SCALE GENOMIC DNA]</scope>
    <source>
        <strain evidence="2 3">DSM 16917</strain>
    </source>
</reference>
<sequence length="56" mass="6402">MKQFFENLGGGCLVVLFMCGYFPISPILAYIYGDKSDVFMSFIIPFWGLFTMIANF</sequence>
<feature type="transmembrane region" description="Helical" evidence="1">
    <location>
        <begin position="38"/>
        <end position="55"/>
    </location>
</feature>
<dbReference type="Proteomes" id="UP000184268">
    <property type="component" value="Unassembled WGS sequence"/>
</dbReference>
<keyword evidence="3" id="KW-1185">Reference proteome</keyword>
<name>A0A1M5N6V3_9GAMM</name>
<dbReference type="AlphaFoldDB" id="A0A1M5N6V3"/>
<proteinExistence type="predicted"/>
<protein>
    <submittedName>
        <fullName evidence="2">Uncharacterized protein</fullName>
    </submittedName>
</protein>
<accession>A0A1M5N6V3</accession>
<keyword evidence="1" id="KW-0812">Transmembrane</keyword>
<organism evidence="2 3">
    <name type="scientific">Ferrimonas marina</name>
    <dbReference type="NCBI Taxonomy" id="299255"/>
    <lineage>
        <taxon>Bacteria</taxon>
        <taxon>Pseudomonadati</taxon>
        <taxon>Pseudomonadota</taxon>
        <taxon>Gammaproteobacteria</taxon>
        <taxon>Alteromonadales</taxon>
        <taxon>Ferrimonadaceae</taxon>
        <taxon>Ferrimonas</taxon>
    </lineage>
</organism>
<keyword evidence="1" id="KW-0472">Membrane</keyword>
<evidence type="ECO:0000256" key="1">
    <source>
        <dbReference type="SAM" id="Phobius"/>
    </source>
</evidence>
<feature type="transmembrane region" description="Helical" evidence="1">
    <location>
        <begin position="12"/>
        <end position="32"/>
    </location>
</feature>
<gene>
    <name evidence="2" type="ORF">SAMN02745129_0918</name>
</gene>
<evidence type="ECO:0000313" key="3">
    <source>
        <dbReference type="Proteomes" id="UP000184268"/>
    </source>
</evidence>